<dbReference type="SUPFAM" id="SSF57667">
    <property type="entry name" value="beta-beta-alpha zinc fingers"/>
    <property type="match status" value="2"/>
</dbReference>
<dbReference type="PANTHER" id="PTHR24399">
    <property type="entry name" value="ZINC FINGER AND BTB DOMAIN-CONTAINING"/>
    <property type="match status" value="1"/>
</dbReference>
<feature type="domain" description="C2H2-type" evidence="11">
    <location>
        <begin position="10"/>
        <end position="37"/>
    </location>
</feature>
<evidence type="ECO:0000256" key="2">
    <source>
        <dbReference type="ARBA" id="ARBA00006991"/>
    </source>
</evidence>
<dbReference type="GO" id="GO:0008270">
    <property type="term" value="F:zinc ion binding"/>
    <property type="evidence" value="ECO:0007669"/>
    <property type="project" value="UniProtKB-KW"/>
</dbReference>
<evidence type="ECO:0000256" key="10">
    <source>
        <dbReference type="PROSITE-ProRule" id="PRU00042"/>
    </source>
</evidence>
<feature type="domain" description="C2H2-type" evidence="11">
    <location>
        <begin position="66"/>
        <end position="93"/>
    </location>
</feature>
<dbReference type="GO" id="GO:0000978">
    <property type="term" value="F:RNA polymerase II cis-regulatory region sequence-specific DNA binding"/>
    <property type="evidence" value="ECO:0007669"/>
    <property type="project" value="TreeGrafter"/>
</dbReference>
<dbReference type="OrthoDB" id="6077919at2759"/>
<keyword evidence="4" id="KW-0677">Repeat</keyword>
<keyword evidence="6" id="KW-0862">Zinc</keyword>
<gene>
    <name evidence="12" type="primary">ZNF135</name>
    <name evidence="12" type="ORF">EVAR_58892_1</name>
</gene>
<keyword evidence="9" id="KW-0539">Nucleus</keyword>
<dbReference type="FunFam" id="3.30.160.60:FF:001627">
    <property type="entry name" value="Zinc finger protein 655"/>
    <property type="match status" value="1"/>
</dbReference>
<reference evidence="12 13" key="1">
    <citation type="journal article" date="2019" name="Commun. Biol.">
        <title>The bagworm genome reveals a unique fibroin gene that provides high tensile strength.</title>
        <authorList>
            <person name="Kono N."/>
            <person name="Nakamura H."/>
            <person name="Ohtoshi R."/>
            <person name="Tomita M."/>
            <person name="Numata K."/>
            <person name="Arakawa K."/>
        </authorList>
    </citation>
    <scope>NUCLEOTIDE SEQUENCE [LARGE SCALE GENOMIC DNA]</scope>
</reference>
<name>A0A4C1ZCK6_EUMVA</name>
<dbReference type="InterPro" id="IPR036236">
    <property type="entry name" value="Znf_C2H2_sf"/>
</dbReference>
<dbReference type="AlphaFoldDB" id="A0A4C1ZCK6"/>
<keyword evidence="8" id="KW-0804">Transcription</keyword>
<dbReference type="GO" id="GO:0005654">
    <property type="term" value="C:nucleoplasm"/>
    <property type="evidence" value="ECO:0007669"/>
    <property type="project" value="TreeGrafter"/>
</dbReference>
<evidence type="ECO:0000256" key="5">
    <source>
        <dbReference type="ARBA" id="ARBA00022771"/>
    </source>
</evidence>
<comment type="caution">
    <text evidence="12">The sequence shown here is derived from an EMBL/GenBank/DDBJ whole genome shotgun (WGS) entry which is preliminary data.</text>
</comment>
<dbReference type="EMBL" id="BGZK01001692">
    <property type="protein sequence ID" value="GBP84669.1"/>
    <property type="molecule type" value="Genomic_DNA"/>
</dbReference>
<dbReference type="InterPro" id="IPR013087">
    <property type="entry name" value="Znf_C2H2_type"/>
</dbReference>
<evidence type="ECO:0000256" key="3">
    <source>
        <dbReference type="ARBA" id="ARBA00022723"/>
    </source>
</evidence>
<keyword evidence="5 10" id="KW-0863">Zinc-finger</keyword>
<dbReference type="GO" id="GO:0002682">
    <property type="term" value="P:regulation of immune system process"/>
    <property type="evidence" value="ECO:0007669"/>
    <property type="project" value="TreeGrafter"/>
</dbReference>
<feature type="domain" description="C2H2-type" evidence="11">
    <location>
        <begin position="94"/>
        <end position="121"/>
    </location>
</feature>
<feature type="domain" description="C2H2-type" evidence="11">
    <location>
        <begin position="38"/>
        <end position="65"/>
    </location>
</feature>
<evidence type="ECO:0000256" key="6">
    <source>
        <dbReference type="ARBA" id="ARBA00022833"/>
    </source>
</evidence>
<evidence type="ECO:0000256" key="4">
    <source>
        <dbReference type="ARBA" id="ARBA00022737"/>
    </source>
</evidence>
<evidence type="ECO:0000313" key="13">
    <source>
        <dbReference type="Proteomes" id="UP000299102"/>
    </source>
</evidence>
<organism evidence="12 13">
    <name type="scientific">Eumeta variegata</name>
    <name type="common">Bagworm moth</name>
    <name type="synonym">Eumeta japonica</name>
    <dbReference type="NCBI Taxonomy" id="151549"/>
    <lineage>
        <taxon>Eukaryota</taxon>
        <taxon>Metazoa</taxon>
        <taxon>Ecdysozoa</taxon>
        <taxon>Arthropoda</taxon>
        <taxon>Hexapoda</taxon>
        <taxon>Insecta</taxon>
        <taxon>Pterygota</taxon>
        <taxon>Neoptera</taxon>
        <taxon>Endopterygota</taxon>
        <taxon>Lepidoptera</taxon>
        <taxon>Glossata</taxon>
        <taxon>Ditrysia</taxon>
        <taxon>Tineoidea</taxon>
        <taxon>Psychidae</taxon>
        <taxon>Oiketicinae</taxon>
        <taxon>Eumeta</taxon>
    </lineage>
</organism>
<comment type="subcellular location">
    <subcellularLocation>
        <location evidence="1">Nucleus</location>
    </subcellularLocation>
</comment>
<dbReference type="STRING" id="151549.A0A4C1ZCK6"/>
<proteinExistence type="inferred from homology"/>
<dbReference type="Proteomes" id="UP000299102">
    <property type="component" value="Unassembled WGS sequence"/>
</dbReference>
<keyword evidence="3" id="KW-0479">Metal-binding</keyword>
<dbReference type="GO" id="GO:0001817">
    <property type="term" value="P:regulation of cytokine production"/>
    <property type="evidence" value="ECO:0007669"/>
    <property type="project" value="TreeGrafter"/>
</dbReference>
<evidence type="ECO:0000256" key="8">
    <source>
        <dbReference type="ARBA" id="ARBA00023163"/>
    </source>
</evidence>
<dbReference type="PANTHER" id="PTHR24399:SF23">
    <property type="entry name" value="C2H2-TYPE DOMAIN-CONTAINING PROTEIN"/>
    <property type="match status" value="1"/>
</dbReference>
<dbReference type="SMART" id="SM00355">
    <property type="entry name" value="ZnF_C2H2"/>
    <property type="match status" value="4"/>
</dbReference>
<keyword evidence="13" id="KW-1185">Reference proteome</keyword>
<dbReference type="FunFam" id="3.30.160.60:FF:003288">
    <property type="entry name" value="Uncharacterized protein"/>
    <property type="match status" value="1"/>
</dbReference>
<dbReference type="Gene3D" id="3.30.160.60">
    <property type="entry name" value="Classic Zinc Finger"/>
    <property type="match status" value="4"/>
</dbReference>
<comment type="similarity">
    <text evidence="2">Belongs to the krueppel C2H2-type zinc-finger protein family.</text>
</comment>
<evidence type="ECO:0000313" key="12">
    <source>
        <dbReference type="EMBL" id="GBP84669.1"/>
    </source>
</evidence>
<dbReference type="Pfam" id="PF00096">
    <property type="entry name" value="zf-C2H2"/>
    <property type="match status" value="2"/>
</dbReference>
<evidence type="ECO:0000256" key="1">
    <source>
        <dbReference type="ARBA" id="ARBA00004123"/>
    </source>
</evidence>
<keyword evidence="7" id="KW-0805">Transcription regulation</keyword>
<dbReference type="FunFam" id="3.30.160.60:FF:000446">
    <property type="entry name" value="Zinc finger protein"/>
    <property type="match status" value="1"/>
</dbReference>
<evidence type="ECO:0000259" key="11">
    <source>
        <dbReference type="PROSITE" id="PS50157"/>
    </source>
</evidence>
<dbReference type="GO" id="GO:0001227">
    <property type="term" value="F:DNA-binding transcription repressor activity, RNA polymerase II-specific"/>
    <property type="evidence" value="ECO:0007669"/>
    <property type="project" value="TreeGrafter"/>
</dbReference>
<dbReference type="FunFam" id="3.30.160.60:FF:000395">
    <property type="entry name" value="zinc finger protein 513"/>
    <property type="match status" value="1"/>
</dbReference>
<accession>A0A4C1ZCK6</accession>
<evidence type="ECO:0000256" key="7">
    <source>
        <dbReference type="ARBA" id="ARBA00023015"/>
    </source>
</evidence>
<protein>
    <submittedName>
        <fullName evidence="12">Zinc finger protein 135</fullName>
    </submittedName>
</protein>
<sequence>MRTHTGEKPYRCKQVWQRTSYLGSLKEHMRTHTGEKPYECEQCEYSASQVRLLKRHMRTHTGEKPYRCKQCEYSASHLGRLKEHMRTHTGEKPYECEQCEYSASQLGLLKRHMRIHTGEKPYKYEGYSVLKDWHCEYSTQSSRQNYTVQPLDFLARACFVRTSRSPRHTNRAGSAGDPEAVVRERVGRVTALRLLYEGYAHSALWCFVLSLMCSVGSVRSQRTYVQFRTGQKSKLLAFSFAMEAARWNLRECSVLLRRCNFAGCRGAARGVRGIPAETREPETPAAPRDVKDYDKMNVTVKREFEDEDSVTGRELYVRQALLWEDSITDLGLYVKEENDIILKIGNGTDEVTIKQDLDIEPIVLQPKSVSGPLSPSTLVSSHVVRKVILLRGIQLGNHRQNGLYLQNNDNERMNSSVVLKYVRPWPGAKRAAGWGGDTASAIFSGLEASCERS</sequence>
<dbReference type="PROSITE" id="PS50157">
    <property type="entry name" value="ZINC_FINGER_C2H2_2"/>
    <property type="match status" value="4"/>
</dbReference>
<evidence type="ECO:0000256" key="9">
    <source>
        <dbReference type="ARBA" id="ARBA00023242"/>
    </source>
</evidence>